<keyword evidence="2" id="KW-0813">Transport</keyword>
<keyword evidence="5 7" id="KW-1133">Transmembrane helix</keyword>
<evidence type="ECO:0000256" key="2">
    <source>
        <dbReference type="ARBA" id="ARBA00022448"/>
    </source>
</evidence>
<dbReference type="GO" id="GO:0022857">
    <property type="term" value="F:transmembrane transporter activity"/>
    <property type="evidence" value="ECO:0007669"/>
    <property type="project" value="InterPro"/>
</dbReference>
<dbReference type="SUPFAM" id="SSF103473">
    <property type="entry name" value="MFS general substrate transporter"/>
    <property type="match status" value="1"/>
</dbReference>
<evidence type="ECO:0000256" key="1">
    <source>
        <dbReference type="ARBA" id="ARBA00004651"/>
    </source>
</evidence>
<proteinExistence type="predicted"/>
<dbReference type="PANTHER" id="PTHR23517">
    <property type="entry name" value="RESISTANCE PROTEIN MDTM, PUTATIVE-RELATED-RELATED"/>
    <property type="match status" value="1"/>
</dbReference>
<keyword evidence="6 7" id="KW-0472">Membrane</keyword>
<accession>A0A6J6GT73</accession>
<organism evidence="9">
    <name type="scientific">freshwater metagenome</name>
    <dbReference type="NCBI Taxonomy" id="449393"/>
    <lineage>
        <taxon>unclassified sequences</taxon>
        <taxon>metagenomes</taxon>
        <taxon>ecological metagenomes</taxon>
    </lineage>
</organism>
<keyword evidence="4 7" id="KW-0812">Transmembrane</keyword>
<name>A0A6J6GT73_9ZZZZ</name>
<keyword evidence="3" id="KW-1003">Cell membrane</keyword>
<dbReference type="InterPro" id="IPR011701">
    <property type="entry name" value="MFS"/>
</dbReference>
<dbReference type="InterPro" id="IPR050171">
    <property type="entry name" value="MFS_Transporters"/>
</dbReference>
<dbReference type="InterPro" id="IPR036259">
    <property type="entry name" value="MFS_trans_sf"/>
</dbReference>
<evidence type="ECO:0000313" key="9">
    <source>
        <dbReference type="EMBL" id="CAB4603470.1"/>
    </source>
</evidence>
<evidence type="ECO:0000256" key="6">
    <source>
        <dbReference type="ARBA" id="ARBA00023136"/>
    </source>
</evidence>
<dbReference type="Gene3D" id="1.20.1250.20">
    <property type="entry name" value="MFS general substrate transporter like domains"/>
    <property type="match status" value="1"/>
</dbReference>
<dbReference type="EMBL" id="CAEZSR010000365">
    <property type="protein sequence ID" value="CAB4603470.1"/>
    <property type="molecule type" value="Genomic_DNA"/>
</dbReference>
<evidence type="ECO:0000256" key="4">
    <source>
        <dbReference type="ARBA" id="ARBA00022692"/>
    </source>
</evidence>
<feature type="transmembrane region" description="Helical" evidence="7">
    <location>
        <begin position="66"/>
        <end position="96"/>
    </location>
</feature>
<dbReference type="PROSITE" id="PS50850">
    <property type="entry name" value="MFS"/>
    <property type="match status" value="1"/>
</dbReference>
<evidence type="ECO:0000259" key="8">
    <source>
        <dbReference type="PROSITE" id="PS50850"/>
    </source>
</evidence>
<evidence type="ECO:0000256" key="5">
    <source>
        <dbReference type="ARBA" id="ARBA00022989"/>
    </source>
</evidence>
<feature type="transmembrane region" description="Helical" evidence="7">
    <location>
        <begin position="33"/>
        <end position="54"/>
    </location>
</feature>
<gene>
    <name evidence="9" type="ORF">UFOPK1493_04492</name>
</gene>
<dbReference type="Pfam" id="PF07690">
    <property type="entry name" value="MFS_1"/>
    <property type="match status" value="1"/>
</dbReference>
<feature type="transmembrane region" description="Helical" evidence="7">
    <location>
        <begin position="154"/>
        <end position="173"/>
    </location>
</feature>
<evidence type="ECO:0000256" key="7">
    <source>
        <dbReference type="SAM" id="Phobius"/>
    </source>
</evidence>
<dbReference type="InterPro" id="IPR020846">
    <property type="entry name" value="MFS_dom"/>
</dbReference>
<feature type="domain" description="Major facilitator superfamily (MFS) profile" evidence="8">
    <location>
        <begin position="1"/>
        <end position="183"/>
    </location>
</feature>
<reference evidence="9" key="1">
    <citation type="submission" date="2020-05" db="EMBL/GenBank/DDBJ databases">
        <authorList>
            <person name="Chiriac C."/>
            <person name="Salcher M."/>
            <person name="Ghai R."/>
            <person name="Kavagutti S V."/>
        </authorList>
    </citation>
    <scope>NUCLEOTIDE SEQUENCE</scope>
</reference>
<sequence length="183" mass="18349">MQVAVLMAMALFFPVGMYDAILDRYMTDRGASNVLIGISFLLYGIPFALLATYGGRLADRHGAFRVATIAVVAVVPLTAVYGVLTVPIVIALLFAVEGAVQALGVPATQSLVASAAPHGRSSAAQGLAGAMNMLGATLSAFAAPAVYGRWGAEGAFGGAALLVGLAGLAAASLRRSAAAVATP</sequence>
<comment type="subcellular location">
    <subcellularLocation>
        <location evidence="1">Cell membrane</location>
        <topology evidence="1">Multi-pass membrane protein</topology>
    </subcellularLocation>
</comment>
<protein>
    <submittedName>
        <fullName evidence="9">Unannotated protein</fullName>
    </submittedName>
</protein>
<dbReference type="AlphaFoldDB" id="A0A6J6GT73"/>
<evidence type="ECO:0000256" key="3">
    <source>
        <dbReference type="ARBA" id="ARBA00022475"/>
    </source>
</evidence>
<dbReference type="GO" id="GO:0005886">
    <property type="term" value="C:plasma membrane"/>
    <property type="evidence" value="ECO:0007669"/>
    <property type="project" value="UniProtKB-SubCell"/>
</dbReference>
<dbReference type="PANTHER" id="PTHR23517:SF3">
    <property type="entry name" value="INTEGRAL MEMBRANE TRANSPORT PROTEIN"/>
    <property type="match status" value="1"/>
</dbReference>